<dbReference type="GO" id="GO:0005886">
    <property type="term" value="C:plasma membrane"/>
    <property type="evidence" value="ECO:0007669"/>
    <property type="project" value="UniProtKB-SubCell"/>
</dbReference>
<feature type="transmembrane region" description="Helical" evidence="13">
    <location>
        <begin position="12"/>
        <end position="34"/>
    </location>
</feature>
<dbReference type="SUPFAM" id="SSF81573">
    <property type="entry name" value="F1F0 ATP synthase subunit B, membrane domain"/>
    <property type="match status" value="1"/>
</dbReference>
<evidence type="ECO:0000256" key="14">
    <source>
        <dbReference type="RuleBase" id="RU003848"/>
    </source>
</evidence>
<dbReference type="InterPro" id="IPR005864">
    <property type="entry name" value="ATP_synth_F0_bsu_bac"/>
</dbReference>
<evidence type="ECO:0000256" key="1">
    <source>
        <dbReference type="ARBA" id="ARBA00005513"/>
    </source>
</evidence>
<comment type="function">
    <text evidence="13">Component of the F(0) channel, it forms part of the peripheral stalk, linking F(1) to F(0).</text>
</comment>
<dbReference type="AlphaFoldDB" id="A0A2H0TAQ9"/>
<evidence type="ECO:0000256" key="13">
    <source>
        <dbReference type="HAMAP-Rule" id="MF_01398"/>
    </source>
</evidence>
<keyword evidence="2 13" id="KW-0813">Transport</keyword>
<comment type="similarity">
    <text evidence="1 13 14">Belongs to the ATPase B chain family.</text>
</comment>
<sequence>MESIISTFHIDWKIIIAQAINFSIVFVVLYVYALKPLGKLMAERAEKISKGIEDAKNSENLLKDTSLKYEEALTKARAEASRIFEESKKEAEQKKALMLEEARNQVTDMIEGGKKVLESEKVKMIEEAKKEIVSLTILATEKLIGLQKESFDQQSLEELNNL</sequence>
<dbReference type="CDD" id="cd06503">
    <property type="entry name" value="ATP-synt_Fo_b"/>
    <property type="match status" value="1"/>
</dbReference>
<organism evidence="15 16">
    <name type="scientific">Candidatus Nomurabacteria bacterium CG10_big_fil_rev_8_21_14_0_10_35_16</name>
    <dbReference type="NCBI Taxonomy" id="1974731"/>
    <lineage>
        <taxon>Bacteria</taxon>
        <taxon>Candidatus Nomuraibacteriota</taxon>
    </lineage>
</organism>
<evidence type="ECO:0000256" key="4">
    <source>
        <dbReference type="ARBA" id="ARBA00022547"/>
    </source>
</evidence>
<dbReference type="InterPro" id="IPR002146">
    <property type="entry name" value="ATP_synth_b/b'su_bac/chlpt"/>
</dbReference>
<keyword evidence="8 13" id="KW-0406">Ion transport</keyword>
<dbReference type="GO" id="GO:0045259">
    <property type="term" value="C:proton-transporting ATP synthase complex"/>
    <property type="evidence" value="ECO:0007669"/>
    <property type="project" value="UniProtKB-KW"/>
</dbReference>
<evidence type="ECO:0000256" key="9">
    <source>
        <dbReference type="ARBA" id="ARBA00023136"/>
    </source>
</evidence>
<reference evidence="16" key="1">
    <citation type="submission" date="2017-09" db="EMBL/GenBank/DDBJ databases">
        <title>Depth-based differentiation of microbial function through sediment-hosted aquifers and enrichment of novel symbionts in the deep terrestrial subsurface.</title>
        <authorList>
            <person name="Probst A.J."/>
            <person name="Ladd B."/>
            <person name="Jarett J.K."/>
            <person name="Geller-Mcgrath D.E."/>
            <person name="Sieber C.M.K."/>
            <person name="Emerson J.B."/>
            <person name="Anantharaman K."/>
            <person name="Thomas B.C."/>
            <person name="Malmstrom R."/>
            <person name="Stieglmeier M."/>
            <person name="Klingl A."/>
            <person name="Woyke T."/>
            <person name="Ryan C.M."/>
            <person name="Banfield J.F."/>
        </authorList>
    </citation>
    <scope>NUCLEOTIDE SEQUENCE [LARGE SCALE GENOMIC DNA]</scope>
</reference>
<evidence type="ECO:0000256" key="8">
    <source>
        <dbReference type="ARBA" id="ARBA00023065"/>
    </source>
</evidence>
<evidence type="ECO:0000256" key="11">
    <source>
        <dbReference type="ARBA" id="ARBA00025198"/>
    </source>
</evidence>
<keyword evidence="10 13" id="KW-0066">ATP synthesis</keyword>
<dbReference type="PANTHER" id="PTHR33445:SF1">
    <property type="entry name" value="ATP SYNTHASE SUBUNIT B"/>
    <property type="match status" value="1"/>
</dbReference>
<keyword evidence="5 13" id="KW-0812">Transmembrane</keyword>
<name>A0A2H0TAQ9_9BACT</name>
<protein>
    <recommendedName>
        <fullName evidence="13">ATP synthase subunit b</fullName>
    </recommendedName>
    <alternativeName>
        <fullName evidence="13">ATP synthase F(0) sector subunit b</fullName>
    </alternativeName>
    <alternativeName>
        <fullName evidence="13">ATPase subunit I</fullName>
    </alternativeName>
    <alternativeName>
        <fullName evidence="13">F-type ATPase subunit b</fullName>
        <shortName evidence="13">F-ATPase subunit b</shortName>
    </alternativeName>
</protein>
<evidence type="ECO:0000256" key="7">
    <source>
        <dbReference type="ARBA" id="ARBA00022989"/>
    </source>
</evidence>
<evidence type="ECO:0000313" key="16">
    <source>
        <dbReference type="Proteomes" id="UP000230094"/>
    </source>
</evidence>
<keyword evidence="7 13" id="KW-1133">Transmembrane helix</keyword>
<dbReference type="GO" id="GO:0012505">
    <property type="term" value="C:endomembrane system"/>
    <property type="evidence" value="ECO:0007669"/>
    <property type="project" value="UniProtKB-SubCell"/>
</dbReference>
<dbReference type="Gene3D" id="6.10.250.1580">
    <property type="match status" value="1"/>
</dbReference>
<accession>A0A2H0TAQ9</accession>
<evidence type="ECO:0000256" key="3">
    <source>
        <dbReference type="ARBA" id="ARBA00022475"/>
    </source>
</evidence>
<dbReference type="Pfam" id="PF00430">
    <property type="entry name" value="ATP-synt_B"/>
    <property type="match status" value="1"/>
</dbReference>
<dbReference type="GO" id="GO:0046933">
    <property type="term" value="F:proton-transporting ATP synthase activity, rotational mechanism"/>
    <property type="evidence" value="ECO:0007669"/>
    <property type="project" value="UniProtKB-UniRule"/>
</dbReference>
<comment type="subcellular location">
    <subcellularLocation>
        <location evidence="13">Cell membrane</location>
        <topology evidence="13">Single-pass membrane protein</topology>
    </subcellularLocation>
    <subcellularLocation>
        <location evidence="12">Endomembrane system</location>
        <topology evidence="12">Single-pass membrane protein</topology>
    </subcellularLocation>
</comment>
<evidence type="ECO:0000256" key="12">
    <source>
        <dbReference type="ARBA" id="ARBA00037847"/>
    </source>
</evidence>
<evidence type="ECO:0000256" key="10">
    <source>
        <dbReference type="ARBA" id="ARBA00023310"/>
    </source>
</evidence>
<evidence type="ECO:0000313" key="15">
    <source>
        <dbReference type="EMBL" id="PIR68109.1"/>
    </source>
</evidence>
<dbReference type="Proteomes" id="UP000230094">
    <property type="component" value="Unassembled WGS sequence"/>
</dbReference>
<dbReference type="GO" id="GO:0046961">
    <property type="term" value="F:proton-transporting ATPase activity, rotational mechanism"/>
    <property type="evidence" value="ECO:0007669"/>
    <property type="project" value="TreeGrafter"/>
</dbReference>
<dbReference type="InterPro" id="IPR028987">
    <property type="entry name" value="ATP_synth_B-like_membr_sf"/>
</dbReference>
<keyword evidence="3 13" id="KW-1003">Cell membrane</keyword>
<evidence type="ECO:0000256" key="2">
    <source>
        <dbReference type="ARBA" id="ARBA00022448"/>
    </source>
</evidence>
<dbReference type="NCBIfam" id="TIGR01144">
    <property type="entry name" value="ATP_synt_b"/>
    <property type="match status" value="1"/>
</dbReference>
<proteinExistence type="inferred from homology"/>
<comment type="subunit">
    <text evidence="13">F-type ATPases have 2 components, F(1) - the catalytic core - and F(0) - the membrane proton channel. F(1) has five subunits: alpha(3), beta(3), gamma(1), delta(1), epsilon(1). F(0) has three main subunits: a(1), b(2) and c(10-14). The alpha and beta chains form an alternating ring which encloses part of the gamma chain. F(1) is attached to F(0) by a central stalk formed by the gamma and epsilon chains, while a peripheral stalk is formed by the delta and b chains.</text>
</comment>
<dbReference type="HAMAP" id="MF_01398">
    <property type="entry name" value="ATP_synth_b_bprime"/>
    <property type="match status" value="1"/>
</dbReference>
<comment type="function">
    <text evidence="11 13">F(1)F(0) ATP synthase produces ATP from ADP in the presence of a proton or sodium gradient. F-type ATPases consist of two structural domains, F(1) containing the extramembraneous catalytic core and F(0) containing the membrane proton channel, linked together by a central stalk and a peripheral stalk. During catalysis, ATP synthesis in the catalytic domain of F(1) is coupled via a rotary mechanism of the central stalk subunits to proton translocation.</text>
</comment>
<dbReference type="EMBL" id="PFCQ01000014">
    <property type="protein sequence ID" value="PIR68109.1"/>
    <property type="molecule type" value="Genomic_DNA"/>
</dbReference>
<dbReference type="InterPro" id="IPR050059">
    <property type="entry name" value="ATP_synthase_B_chain"/>
</dbReference>
<keyword evidence="6 13" id="KW-0375">Hydrogen ion transport</keyword>
<keyword evidence="4 13" id="KW-0138">CF(0)</keyword>
<comment type="caution">
    <text evidence="15">The sequence shown here is derived from an EMBL/GenBank/DDBJ whole genome shotgun (WGS) entry which is preliminary data.</text>
</comment>
<keyword evidence="9 13" id="KW-0472">Membrane</keyword>
<evidence type="ECO:0000256" key="6">
    <source>
        <dbReference type="ARBA" id="ARBA00022781"/>
    </source>
</evidence>
<dbReference type="PANTHER" id="PTHR33445">
    <property type="entry name" value="ATP SYNTHASE SUBUNIT B', CHLOROPLASTIC"/>
    <property type="match status" value="1"/>
</dbReference>
<gene>
    <name evidence="13 15" type="primary">atpF</name>
    <name evidence="15" type="ORF">COU49_02950</name>
</gene>
<evidence type="ECO:0000256" key="5">
    <source>
        <dbReference type="ARBA" id="ARBA00022692"/>
    </source>
</evidence>